<accession>A0A1G4IHD7</accession>
<name>A0A1G4IHD7_TRYEQ</name>
<comment type="caution">
    <text evidence="2">The sequence shown here is derived from an EMBL/GenBank/DDBJ whole genome shotgun (WGS) entry which is preliminary data.</text>
</comment>
<dbReference type="Proteomes" id="UP000195570">
    <property type="component" value="Unassembled WGS sequence"/>
</dbReference>
<dbReference type="EMBL" id="CZPT02001685">
    <property type="protein sequence ID" value="SCU71653.1"/>
    <property type="molecule type" value="Genomic_DNA"/>
</dbReference>
<keyword evidence="3" id="KW-1185">Reference proteome</keyword>
<proteinExistence type="predicted"/>
<protein>
    <submittedName>
        <fullName evidence="2">Uncharacterized protein</fullName>
    </submittedName>
</protein>
<dbReference type="VEuPathDB" id="TriTrypDB:TEOVI_000323400"/>
<evidence type="ECO:0000313" key="2">
    <source>
        <dbReference type="EMBL" id="SCU71653.1"/>
    </source>
</evidence>
<dbReference type="AlphaFoldDB" id="A0A1G4IHD7"/>
<dbReference type="GeneID" id="92377174"/>
<evidence type="ECO:0000313" key="3">
    <source>
        <dbReference type="Proteomes" id="UP000195570"/>
    </source>
</evidence>
<reference evidence="2" key="1">
    <citation type="submission" date="2016-09" db="EMBL/GenBank/DDBJ databases">
        <authorList>
            <person name="Hebert L."/>
            <person name="Moumen B."/>
        </authorList>
    </citation>
    <scope>NUCLEOTIDE SEQUENCE [LARGE SCALE GENOMIC DNA]</scope>
    <source>
        <strain evidence="2">OVI</strain>
    </source>
</reference>
<gene>
    <name evidence="2" type="ORF">TEOVI_000323400</name>
</gene>
<feature type="compositionally biased region" description="Basic and acidic residues" evidence="1">
    <location>
        <begin position="9"/>
        <end position="19"/>
    </location>
</feature>
<organism evidence="2 3">
    <name type="scientific">Trypanosoma equiperdum</name>
    <dbReference type="NCBI Taxonomy" id="5694"/>
    <lineage>
        <taxon>Eukaryota</taxon>
        <taxon>Discoba</taxon>
        <taxon>Euglenozoa</taxon>
        <taxon>Kinetoplastea</taxon>
        <taxon>Metakinetoplastina</taxon>
        <taxon>Trypanosomatida</taxon>
        <taxon>Trypanosomatidae</taxon>
        <taxon>Trypanosoma</taxon>
    </lineage>
</organism>
<dbReference type="RefSeq" id="XP_067082279.1">
    <property type="nucleotide sequence ID" value="XM_067226178.1"/>
</dbReference>
<feature type="compositionally biased region" description="Basic residues" evidence="1">
    <location>
        <begin position="44"/>
        <end position="55"/>
    </location>
</feature>
<feature type="region of interest" description="Disordered" evidence="1">
    <location>
        <begin position="1"/>
        <end position="79"/>
    </location>
</feature>
<sequence>MRKSSAKQMHRDEKKEKKSIPSATSPRVRKRQTAAKGFVDNKGRGRNLKAQKGRNRRDNELYIRGKGSFSKPRKLEGRRGVPSSVCLLHFHRDTLLLFTVAHTLTIHNICSYTKIYVVL</sequence>
<evidence type="ECO:0000256" key="1">
    <source>
        <dbReference type="SAM" id="MobiDB-lite"/>
    </source>
</evidence>